<protein>
    <submittedName>
        <fullName evidence="1">Uncharacterized protein</fullName>
    </submittedName>
</protein>
<evidence type="ECO:0000313" key="1">
    <source>
        <dbReference type="EMBL" id="MBD1399967.1"/>
    </source>
</evidence>
<organism evidence="1 2">
    <name type="scientific">Pelovirga terrestris</name>
    <dbReference type="NCBI Taxonomy" id="2771352"/>
    <lineage>
        <taxon>Bacteria</taxon>
        <taxon>Pseudomonadati</taxon>
        <taxon>Thermodesulfobacteriota</taxon>
        <taxon>Desulfuromonadia</taxon>
        <taxon>Geobacterales</taxon>
        <taxon>Geobacteraceae</taxon>
        <taxon>Pelovirga</taxon>
    </lineage>
</organism>
<evidence type="ECO:0000313" key="2">
    <source>
        <dbReference type="Proteomes" id="UP000632828"/>
    </source>
</evidence>
<name>A0A8J6QMC3_9BACT</name>
<dbReference type="AlphaFoldDB" id="A0A8J6QMC3"/>
<sequence length="137" mass="15207">MVLTLGLVACSGDSHLEIAAENTRTITHYAQFRDPQQNRVVIFVFDEETSAIEIKQHAQGLAPADGRLLAAYYFPAGGVSVPPTRLSRAGGIIRAHDLMYDDPEIGPWHYVFLHPFAGEPRFTDCLKAPEDVLCRQQ</sequence>
<gene>
    <name evidence="1" type="ORF">ICT70_04710</name>
</gene>
<dbReference type="EMBL" id="JACWUN010000004">
    <property type="protein sequence ID" value="MBD1399967.1"/>
    <property type="molecule type" value="Genomic_DNA"/>
</dbReference>
<comment type="caution">
    <text evidence="1">The sequence shown here is derived from an EMBL/GenBank/DDBJ whole genome shotgun (WGS) entry which is preliminary data.</text>
</comment>
<reference evidence="1" key="1">
    <citation type="submission" date="2020-09" db="EMBL/GenBank/DDBJ databases">
        <title>Pelobacter alkaliphilus sp. nov., a novel anaerobic arsenate-reducing bacterium from terrestrial mud volcano.</title>
        <authorList>
            <person name="Khomyakova M.A."/>
            <person name="Merkel A.Y."/>
            <person name="Slobodkin A.I."/>
        </authorList>
    </citation>
    <scope>NUCLEOTIDE SEQUENCE</scope>
    <source>
        <strain evidence="1">M08fum</strain>
    </source>
</reference>
<keyword evidence="2" id="KW-1185">Reference proteome</keyword>
<accession>A0A8J6QMC3</accession>
<dbReference type="Proteomes" id="UP000632828">
    <property type="component" value="Unassembled WGS sequence"/>
</dbReference>
<dbReference type="RefSeq" id="WP_191154242.1">
    <property type="nucleotide sequence ID" value="NZ_JACWUN010000004.1"/>
</dbReference>
<proteinExistence type="predicted"/>